<evidence type="ECO:0008006" key="2">
    <source>
        <dbReference type="Google" id="ProtNLM"/>
    </source>
</evidence>
<proteinExistence type="predicted"/>
<sequence length="152" mass="16978">MAKEVWILGVDPPCPRCDLTRQRVERISNELVGVSLNISHMIYSDFRAQAFAKSVGKETGTAKHVADKAGIKVDWGDHVHAVVKNPPSRPEDFDEIDGIARQWSPEMDAAIRPCQEKADSVGILMTPILVVDRKVKHHGSMPSLEQLRMWLA</sequence>
<dbReference type="EMBL" id="FR695877">
    <property type="protein sequence ID" value="CBX31316.1"/>
    <property type="molecule type" value="Genomic_DNA"/>
</dbReference>
<name>E1YJ62_9BACT</name>
<dbReference type="AlphaFoldDB" id="E1YJ62"/>
<organism evidence="1">
    <name type="scientific">uncultured Desulfobacterium sp</name>
    <dbReference type="NCBI Taxonomy" id="201089"/>
    <lineage>
        <taxon>Bacteria</taxon>
        <taxon>Pseudomonadati</taxon>
        <taxon>Thermodesulfobacteriota</taxon>
        <taxon>Desulfobacteria</taxon>
        <taxon>Desulfobacterales</taxon>
        <taxon>Desulfobacteriaceae</taxon>
        <taxon>Desulfobacterium</taxon>
        <taxon>environmental samples</taxon>
    </lineage>
</organism>
<evidence type="ECO:0000313" key="1">
    <source>
        <dbReference type="EMBL" id="CBX31316.1"/>
    </source>
</evidence>
<protein>
    <recommendedName>
        <fullName evidence="2">Thioredoxin-like fold domain-containing protein</fullName>
    </recommendedName>
</protein>
<dbReference type="Gene3D" id="3.40.30.10">
    <property type="entry name" value="Glutaredoxin"/>
    <property type="match status" value="1"/>
</dbReference>
<accession>E1YJ62</accession>
<reference evidence="1" key="1">
    <citation type="journal article" date="2011" name="Environ. Microbiol.">
        <title>Genomic insights into the metabolic potential of the polycyclic aromatic hydrocarbon degrading sulfate-reducing Deltaproteobacterium N47.</title>
        <authorList>
            <person name="Bergmann F."/>
            <person name="Selesi D."/>
            <person name="Weinmaier T."/>
            <person name="Tischler P."/>
            <person name="Rattei T."/>
            <person name="Meckenstock R.U."/>
        </authorList>
    </citation>
    <scope>NUCLEOTIDE SEQUENCE</scope>
</reference>
<gene>
    <name evidence="1" type="ORF">N47_E48280</name>
</gene>